<dbReference type="Pfam" id="PF19054">
    <property type="entry name" value="DUF5753"/>
    <property type="match status" value="1"/>
</dbReference>
<sequence length="280" mass="31734">MSSPSSSVQEARKVIARRLRDIRLDAELNGRELAKRCDWHPAKASRIENAKTRPSEKDIRDWCNACGADSQAADIITAAREAESLYREWRLLHRAGLRQGQVHTPLYKRTRHMKVYCSNVIPGLVQTQGYAERLLEKIAAFRDVPNDSASAAEARLERSRVLHDGRKRFALLIEEDVLYYKYGDAETMAGQHGHLLEIMSLPNVSLGIIPRTATREMWTLEGFLIFDDSRVQVETLSANLNVKIPHEVSLYLRAFEQLSTMAVHGAKARELILRAMDSQG</sequence>
<proteinExistence type="predicted"/>
<dbReference type="InterPro" id="IPR001387">
    <property type="entry name" value="Cro/C1-type_HTH"/>
</dbReference>
<dbReference type="SUPFAM" id="SSF47413">
    <property type="entry name" value="lambda repressor-like DNA-binding domains"/>
    <property type="match status" value="1"/>
</dbReference>
<dbReference type="Proteomes" id="UP000037020">
    <property type="component" value="Unassembled WGS sequence"/>
</dbReference>
<dbReference type="Gene3D" id="1.10.260.40">
    <property type="entry name" value="lambda repressor-like DNA-binding domains"/>
    <property type="match status" value="1"/>
</dbReference>
<dbReference type="InterPro" id="IPR010982">
    <property type="entry name" value="Lambda_DNA-bd_dom_sf"/>
</dbReference>
<name>A0ABR5J749_9ACTN</name>
<dbReference type="RefSeq" id="WP_030876098.1">
    <property type="nucleotide sequence ID" value="NZ_JBIRHZ010000001.1"/>
</dbReference>
<keyword evidence="3" id="KW-1185">Reference proteome</keyword>
<feature type="domain" description="HTH cro/C1-type" evidence="1">
    <location>
        <begin position="19"/>
        <end position="73"/>
    </location>
</feature>
<organism evidence="2 3">
    <name type="scientific">Streptomyces varsoviensis</name>
    <dbReference type="NCBI Taxonomy" id="67373"/>
    <lineage>
        <taxon>Bacteria</taxon>
        <taxon>Bacillati</taxon>
        <taxon>Actinomycetota</taxon>
        <taxon>Actinomycetes</taxon>
        <taxon>Kitasatosporales</taxon>
        <taxon>Streptomycetaceae</taxon>
        <taxon>Streptomyces</taxon>
    </lineage>
</organism>
<evidence type="ECO:0000313" key="3">
    <source>
        <dbReference type="Proteomes" id="UP000037020"/>
    </source>
</evidence>
<evidence type="ECO:0000313" key="2">
    <source>
        <dbReference type="EMBL" id="KOG89234.1"/>
    </source>
</evidence>
<accession>A0ABR5J749</accession>
<gene>
    <name evidence="2" type="ORF">ADK38_15430</name>
</gene>
<evidence type="ECO:0000259" key="1">
    <source>
        <dbReference type="PROSITE" id="PS50943"/>
    </source>
</evidence>
<dbReference type="SMART" id="SM00530">
    <property type="entry name" value="HTH_XRE"/>
    <property type="match status" value="1"/>
</dbReference>
<dbReference type="Pfam" id="PF13560">
    <property type="entry name" value="HTH_31"/>
    <property type="match status" value="1"/>
</dbReference>
<dbReference type="InterPro" id="IPR043917">
    <property type="entry name" value="DUF5753"/>
</dbReference>
<reference evidence="2 3" key="1">
    <citation type="submission" date="2015-07" db="EMBL/GenBank/DDBJ databases">
        <authorList>
            <person name="Ju K.-S."/>
            <person name="Doroghazi J.R."/>
            <person name="Metcalf W.W."/>
        </authorList>
    </citation>
    <scope>NUCLEOTIDE SEQUENCE [LARGE SCALE GENOMIC DNA]</scope>
    <source>
        <strain evidence="2 3">NRRL B-3589</strain>
    </source>
</reference>
<protein>
    <submittedName>
        <fullName evidence="2">XRE family transcriptional regulator</fullName>
    </submittedName>
</protein>
<dbReference type="CDD" id="cd00093">
    <property type="entry name" value="HTH_XRE"/>
    <property type="match status" value="1"/>
</dbReference>
<comment type="caution">
    <text evidence="2">The sequence shown here is derived from an EMBL/GenBank/DDBJ whole genome shotgun (WGS) entry which is preliminary data.</text>
</comment>
<dbReference type="EMBL" id="LGUT01001295">
    <property type="protein sequence ID" value="KOG89234.1"/>
    <property type="molecule type" value="Genomic_DNA"/>
</dbReference>
<dbReference type="PROSITE" id="PS50943">
    <property type="entry name" value="HTH_CROC1"/>
    <property type="match status" value="1"/>
</dbReference>